<feature type="compositionally biased region" description="Pro residues" evidence="1">
    <location>
        <begin position="227"/>
        <end position="236"/>
    </location>
</feature>
<proteinExistence type="predicted"/>
<protein>
    <submittedName>
        <fullName evidence="2">SH3 domain-containing protein</fullName>
    </submittedName>
</protein>
<dbReference type="Gene3D" id="2.30.30.40">
    <property type="entry name" value="SH3 Domains"/>
    <property type="match status" value="1"/>
</dbReference>
<feature type="compositionally biased region" description="Low complexity" evidence="1">
    <location>
        <begin position="356"/>
        <end position="369"/>
    </location>
</feature>
<feature type="compositionally biased region" description="Polar residues" evidence="1">
    <location>
        <begin position="447"/>
        <end position="463"/>
    </location>
</feature>
<comment type="caution">
    <text evidence="2">The sequence shown here is derived from an EMBL/GenBank/DDBJ whole genome shotgun (WGS) entry which is preliminary data.</text>
</comment>
<feature type="compositionally biased region" description="Basic and acidic residues" evidence="1">
    <location>
        <begin position="310"/>
        <end position="341"/>
    </location>
</feature>
<dbReference type="SUPFAM" id="SSF50044">
    <property type="entry name" value="SH3-domain"/>
    <property type="match status" value="1"/>
</dbReference>
<reference evidence="2 3" key="1">
    <citation type="submission" date="2024-02" db="EMBL/GenBank/DDBJ databases">
        <title>First draft genome assembly of two strains of Seiridium cardinale.</title>
        <authorList>
            <person name="Emiliani G."/>
            <person name="Scali E."/>
        </authorList>
    </citation>
    <scope>NUCLEOTIDE SEQUENCE [LARGE SCALE GENOMIC DNA]</scope>
    <source>
        <strain evidence="2 3">BM-138-000479</strain>
    </source>
</reference>
<gene>
    <name evidence="2" type="ORF">SCAR479_06623</name>
</gene>
<organism evidence="2 3">
    <name type="scientific">Seiridium cardinale</name>
    <dbReference type="NCBI Taxonomy" id="138064"/>
    <lineage>
        <taxon>Eukaryota</taxon>
        <taxon>Fungi</taxon>
        <taxon>Dikarya</taxon>
        <taxon>Ascomycota</taxon>
        <taxon>Pezizomycotina</taxon>
        <taxon>Sordariomycetes</taxon>
        <taxon>Xylariomycetidae</taxon>
        <taxon>Amphisphaeriales</taxon>
        <taxon>Sporocadaceae</taxon>
        <taxon>Seiridium</taxon>
    </lineage>
</organism>
<evidence type="ECO:0000313" key="3">
    <source>
        <dbReference type="Proteomes" id="UP001465668"/>
    </source>
</evidence>
<name>A0ABR2XS14_9PEZI</name>
<dbReference type="InterPro" id="IPR036028">
    <property type="entry name" value="SH3-like_dom_sf"/>
</dbReference>
<feature type="compositionally biased region" description="Basic and acidic residues" evidence="1">
    <location>
        <begin position="252"/>
        <end position="263"/>
    </location>
</feature>
<keyword evidence="3" id="KW-1185">Reference proteome</keyword>
<accession>A0ABR2XS14</accession>
<dbReference type="Proteomes" id="UP001465668">
    <property type="component" value="Unassembled WGS sequence"/>
</dbReference>
<feature type="region of interest" description="Disordered" evidence="1">
    <location>
        <begin position="192"/>
        <end position="385"/>
    </location>
</feature>
<dbReference type="EMBL" id="JARVKM010000026">
    <property type="protein sequence ID" value="KAK9776578.1"/>
    <property type="molecule type" value="Genomic_DNA"/>
</dbReference>
<sequence>MADEIERLVLSPFREIAEKADTAVQNAEDADEDISGPMRKAAQSLAKEGERALKRVEPLCKKNFEEYGANFVDAMKEHEEIAQFRAELEDLLWDFDDFVEVDEFDGDKFEELQRASRRAAPRIVDILKRIKLVAPAAAPTPPVPVVDSTVAAEQASIIVDPPWRSSQGLAEVEQQLSEMLVMGSQAGPDLGIEGVIDGRADSRTASRPVSDLDRNNSHRSTISAEPLEPPPRPPSTDPWQVDSPLPLTPNARYDDGSPIERRPSVLGGDSPTLPPVLPIASSRDRSSSYRRDSQRSGTDSRQYHAATAHNDPDSAFWRDRAPNGRLRGDSLSKSGSYEKPRQSYASYGSNELPRYSSQSLDSISDTSRSPTNASPHFGNPSLAIPEDSAVNSYTHRPGYITGVSNNFPPRQASLAAGNHQPARPPSMDSLNSSIFDCVTDYGPASPVASTQRTSSVLSTTPGSPYSAGGQLPHYSTPPPGYRSPLLSPVESINNHSSATLATIHARPQTSSSVSQPLPATSQPFQDHGLIPVDSETPGSPQMPPRQSDCSIGPHSSFYQMRGFCKGAEGIMKGDLGFKKTRRPVGGYSHTTVAKCTDCLYELDFASVEQDVNNDPQGNFTSNSVGFRLRLLQKSHLPIRHIEEQLYGCVFCLHEGRTLDESDATVFFSQKQLFAHMIRHPRPLPKIPGLTVVEGSDIPETFRNNYDVHFTSPPLQSVMSGIAPEVSKLPTAIATETRRNAHGIMRSPPDRGAVLQFAVGARIVGIEFPAKYEGKWGIGWHDGVRAAFEAESVHLDAPPKNETRMQGTSSMQAVARWKWSQKGEGNWLKFSQGDVIKNISWTYSDHWCWSGTSGKGWGIFPQSHLEPHSVKIIRPGDDMSVISNERKSALGLFSMKRSTEKKPDKKKKEKVEKESGRKLASPAVAATS</sequence>
<evidence type="ECO:0000256" key="1">
    <source>
        <dbReference type="SAM" id="MobiDB-lite"/>
    </source>
</evidence>
<feature type="compositionally biased region" description="Basic and acidic residues" evidence="1">
    <location>
        <begin position="196"/>
        <end position="216"/>
    </location>
</feature>
<feature type="compositionally biased region" description="Basic and acidic residues" evidence="1">
    <location>
        <begin position="282"/>
        <end position="294"/>
    </location>
</feature>
<feature type="region of interest" description="Disordered" evidence="1">
    <location>
        <begin position="445"/>
        <end position="490"/>
    </location>
</feature>
<feature type="region of interest" description="Disordered" evidence="1">
    <location>
        <begin position="505"/>
        <end position="547"/>
    </location>
</feature>
<feature type="compositionally biased region" description="Polar residues" evidence="1">
    <location>
        <begin position="507"/>
        <end position="524"/>
    </location>
</feature>
<feature type="region of interest" description="Disordered" evidence="1">
    <location>
        <begin position="891"/>
        <end position="927"/>
    </location>
</feature>
<evidence type="ECO:0000313" key="2">
    <source>
        <dbReference type="EMBL" id="KAK9776578.1"/>
    </source>
</evidence>
<feature type="region of interest" description="Disordered" evidence="1">
    <location>
        <begin position="401"/>
        <end position="430"/>
    </location>
</feature>